<sequence length="248" mass="27588">MEGYDRGYERGHVSGHERGHIRGCVRGHARGYGIKKEGDGREEKCNFSQAMKNANRQTIRGVPSKRPRTEEELQEAADRFSQDWTPQDQVMPWIRAHEPELSAMVSAGWSWDDVGRAMARARITYKTEVPMKGSILRAKAYKARKDRSEATTVRAVPARTPVVSGGVKPAPAASSIRPSADPSPAWLEQAPEREEGEPEFKPISLRTPLPPTAEPKAVKTQTAPERPKRSRADALAMLTNRPVKTEES</sequence>
<evidence type="ECO:0000256" key="1">
    <source>
        <dbReference type="SAM" id="MobiDB-lite"/>
    </source>
</evidence>
<dbReference type="Proteomes" id="UP000237344">
    <property type="component" value="Unassembled WGS sequence"/>
</dbReference>
<dbReference type="AlphaFoldDB" id="A0A2S3VYJ1"/>
<name>A0A2S3VYJ1_9PROT</name>
<feature type="region of interest" description="Disordered" evidence="1">
    <location>
        <begin position="162"/>
        <end position="248"/>
    </location>
</feature>
<protein>
    <submittedName>
        <fullName evidence="2">Uncharacterized protein</fullName>
    </submittedName>
</protein>
<evidence type="ECO:0000313" key="3">
    <source>
        <dbReference type="Proteomes" id="UP000237344"/>
    </source>
</evidence>
<proteinExistence type="predicted"/>
<reference evidence="2 3" key="1">
    <citation type="submission" date="2018-01" db="EMBL/GenBank/DDBJ databases">
        <title>Draft Genome Sequence of Komagataeibacter maltaceti LMG 1529, a Vinegar Producing Acetic Acid Bacterium Isolated from Malt Vinegar Brewery Acetifiers.</title>
        <authorList>
            <person name="Zhang Q."/>
            <person name="Hollensteiner J."/>
            <person name="Poehlein A."/>
            <person name="Daniel R."/>
        </authorList>
    </citation>
    <scope>NUCLEOTIDE SEQUENCE [LARGE SCALE GENOMIC DNA]</scope>
    <source>
        <strain evidence="2 3">LMG 1529</strain>
    </source>
</reference>
<comment type="caution">
    <text evidence="2">The sequence shown here is derived from an EMBL/GenBank/DDBJ whole genome shotgun (WGS) entry which is preliminary data.</text>
</comment>
<dbReference type="EMBL" id="POTC01000052">
    <property type="protein sequence ID" value="POF61670.1"/>
    <property type="molecule type" value="Genomic_DNA"/>
</dbReference>
<accession>A0A2S3VYJ1</accession>
<evidence type="ECO:0000313" key="2">
    <source>
        <dbReference type="EMBL" id="POF61670.1"/>
    </source>
</evidence>
<feature type="compositionally biased region" description="Low complexity" evidence="1">
    <location>
        <begin position="169"/>
        <end position="189"/>
    </location>
</feature>
<keyword evidence="3" id="KW-1185">Reference proteome</keyword>
<gene>
    <name evidence="2" type="ORF">KMAL_27140</name>
</gene>
<organism evidence="2 3">
    <name type="scientific">Novacetimonas maltaceti</name>
    <dbReference type="NCBI Taxonomy" id="1203393"/>
    <lineage>
        <taxon>Bacteria</taxon>
        <taxon>Pseudomonadati</taxon>
        <taxon>Pseudomonadota</taxon>
        <taxon>Alphaproteobacteria</taxon>
        <taxon>Acetobacterales</taxon>
        <taxon>Acetobacteraceae</taxon>
        <taxon>Novacetimonas</taxon>
    </lineage>
</organism>